<feature type="region of interest" description="Disordered" evidence="1">
    <location>
        <begin position="141"/>
        <end position="175"/>
    </location>
</feature>
<dbReference type="Proteomes" id="UP000054498">
    <property type="component" value="Unassembled WGS sequence"/>
</dbReference>
<reference evidence="2 3" key="1">
    <citation type="journal article" date="2013" name="BMC Genomics">
        <title>Reconstruction of the lipid metabolism for the microalga Monoraphidium neglectum from its genome sequence reveals characteristics suitable for biofuel production.</title>
        <authorList>
            <person name="Bogen C."/>
            <person name="Al-Dilaimi A."/>
            <person name="Albersmeier A."/>
            <person name="Wichmann J."/>
            <person name="Grundmann M."/>
            <person name="Rupp O."/>
            <person name="Lauersen K.J."/>
            <person name="Blifernez-Klassen O."/>
            <person name="Kalinowski J."/>
            <person name="Goesmann A."/>
            <person name="Mussgnug J.H."/>
            <person name="Kruse O."/>
        </authorList>
    </citation>
    <scope>NUCLEOTIDE SEQUENCE [LARGE SCALE GENOMIC DNA]</scope>
    <source>
        <strain evidence="2 3">SAG 48.87</strain>
    </source>
</reference>
<dbReference type="RefSeq" id="XP_013890584.1">
    <property type="nucleotide sequence ID" value="XM_014035130.1"/>
</dbReference>
<dbReference type="GeneID" id="25734156"/>
<dbReference type="KEGG" id="mng:MNEG_16400"/>
<feature type="compositionally biased region" description="Acidic residues" evidence="1">
    <location>
        <begin position="163"/>
        <end position="175"/>
    </location>
</feature>
<proteinExistence type="predicted"/>
<protein>
    <submittedName>
        <fullName evidence="2">Uncharacterized protein</fullName>
    </submittedName>
</protein>
<dbReference type="EMBL" id="KK106533">
    <property type="protein sequence ID" value="KIY91564.1"/>
    <property type="molecule type" value="Genomic_DNA"/>
</dbReference>
<dbReference type="OrthoDB" id="310853at2759"/>
<organism evidence="2 3">
    <name type="scientific">Monoraphidium neglectum</name>
    <dbReference type="NCBI Taxonomy" id="145388"/>
    <lineage>
        <taxon>Eukaryota</taxon>
        <taxon>Viridiplantae</taxon>
        <taxon>Chlorophyta</taxon>
        <taxon>core chlorophytes</taxon>
        <taxon>Chlorophyceae</taxon>
        <taxon>CS clade</taxon>
        <taxon>Sphaeropleales</taxon>
        <taxon>Selenastraceae</taxon>
        <taxon>Monoraphidium</taxon>
    </lineage>
</organism>
<feature type="compositionally biased region" description="Pro residues" evidence="1">
    <location>
        <begin position="14"/>
        <end position="25"/>
    </location>
</feature>
<evidence type="ECO:0000313" key="2">
    <source>
        <dbReference type="EMBL" id="KIY91564.1"/>
    </source>
</evidence>
<dbReference type="AlphaFoldDB" id="A0A0D2LHR0"/>
<name>A0A0D2LHR0_9CHLO</name>
<feature type="region of interest" description="Disordered" evidence="1">
    <location>
        <begin position="1"/>
        <end position="40"/>
    </location>
</feature>
<accession>A0A0D2LHR0</accession>
<keyword evidence="3" id="KW-1185">Reference proteome</keyword>
<gene>
    <name evidence="2" type="ORF">MNEG_16400</name>
</gene>
<sequence length="216" mass="23233">MASAHRCPTLFSPSPTPPPNRPPPGARGAHQRKPPPALLSGAGEEKLKRLFEGLCADKHNLERLTEALGASLSTKQVARELRRLGLKFGSLPAWLAPRLAELWVAARGKGGKGEDLEEVARQLPGGWSAKQVRKLLKDHGLVGGGAAGRRRRGPGAGRGGGSDGDDGGWESDLEGADPLLEAERSVVEDLYCRHLAHNDYLEKPSWVEEIQWCPQG</sequence>
<evidence type="ECO:0000256" key="1">
    <source>
        <dbReference type="SAM" id="MobiDB-lite"/>
    </source>
</evidence>
<evidence type="ECO:0000313" key="3">
    <source>
        <dbReference type="Proteomes" id="UP000054498"/>
    </source>
</evidence>